<proteinExistence type="predicted"/>
<dbReference type="GeneID" id="20668088"/>
<evidence type="ECO:0000313" key="2">
    <source>
        <dbReference type="Proteomes" id="UP000030671"/>
    </source>
</evidence>
<organism evidence="1 2">
    <name type="scientific">Heterobasidion irregulare (strain TC 32-1)</name>
    <dbReference type="NCBI Taxonomy" id="747525"/>
    <lineage>
        <taxon>Eukaryota</taxon>
        <taxon>Fungi</taxon>
        <taxon>Dikarya</taxon>
        <taxon>Basidiomycota</taxon>
        <taxon>Agaricomycotina</taxon>
        <taxon>Agaricomycetes</taxon>
        <taxon>Russulales</taxon>
        <taxon>Bondarzewiaceae</taxon>
        <taxon>Heterobasidion</taxon>
        <taxon>Heterobasidion annosum species complex</taxon>
    </lineage>
</organism>
<sequence length="172" mass="19370">MLWISFGFGSASSQDSRTSEVRMYRHSHDQYNARARPYDSCHHTFRDGISVPSCTVKKRVPQPSELGDMERFIIFVLALPTAYVLESLVGGAFRHGIIQGVWSYIEYCMNRAYNGAITVYRRRKSAPSNLHFHSMLIRPHLGVLGSGGDLVDGATSARSTANRAQEQFVLWN</sequence>
<protein>
    <submittedName>
        <fullName evidence="1">Uncharacterized protein</fullName>
    </submittedName>
</protein>
<gene>
    <name evidence="1" type="ORF">HETIRDRAFT_166822</name>
</gene>
<dbReference type="KEGG" id="hir:HETIRDRAFT_166822"/>
<dbReference type="HOGENOM" id="CLU_1555451_0_0_1"/>
<dbReference type="InParanoid" id="W4KPJ3"/>
<keyword evidence="2" id="KW-1185">Reference proteome</keyword>
<evidence type="ECO:0000313" key="1">
    <source>
        <dbReference type="EMBL" id="ETW87285.1"/>
    </source>
</evidence>
<dbReference type="RefSeq" id="XP_009541205.1">
    <property type="nucleotide sequence ID" value="XM_009542910.1"/>
</dbReference>
<name>W4KPJ3_HETIT</name>
<accession>W4KPJ3</accession>
<reference evidence="1 2" key="1">
    <citation type="journal article" date="2012" name="New Phytol.">
        <title>Insight into trade-off between wood decay and parasitism from the genome of a fungal forest pathogen.</title>
        <authorList>
            <person name="Olson A."/>
            <person name="Aerts A."/>
            <person name="Asiegbu F."/>
            <person name="Belbahri L."/>
            <person name="Bouzid O."/>
            <person name="Broberg A."/>
            <person name="Canback B."/>
            <person name="Coutinho P.M."/>
            <person name="Cullen D."/>
            <person name="Dalman K."/>
            <person name="Deflorio G."/>
            <person name="van Diepen L.T."/>
            <person name="Dunand C."/>
            <person name="Duplessis S."/>
            <person name="Durling M."/>
            <person name="Gonthier P."/>
            <person name="Grimwood J."/>
            <person name="Fossdal C.G."/>
            <person name="Hansson D."/>
            <person name="Henrissat B."/>
            <person name="Hietala A."/>
            <person name="Himmelstrand K."/>
            <person name="Hoffmeister D."/>
            <person name="Hogberg N."/>
            <person name="James T.Y."/>
            <person name="Karlsson M."/>
            <person name="Kohler A."/>
            <person name="Kues U."/>
            <person name="Lee Y.H."/>
            <person name="Lin Y.C."/>
            <person name="Lind M."/>
            <person name="Lindquist E."/>
            <person name="Lombard V."/>
            <person name="Lucas S."/>
            <person name="Lunden K."/>
            <person name="Morin E."/>
            <person name="Murat C."/>
            <person name="Park J."/>
            <person name="Raffaello T."/>
            <person name="Rouze P."/>
            <person name="Salamov A."/>
            <person name="Schmutz J."/>
            <person name="Solheim H."/>
            <person name="Stahlberg J."/>
            <person name="Velez H."/>
            <person name="de Vries R.P."/>
            <person name="Wiebenga A."/>
            <person name="Woodward S."/>
            <person name="Yakovlev I."/>
            <person name="Garbelotto M."/>
            <person name="Martin F."/>
            <person name="Grigoriev I.V."/>
            <person name="Stenlid J."/>
        </authorList>
    </citation>
    <scope>NUCLEOTIDE SEQUENCE [LARGE SCALE GENOMIC DNA]</scope>
    <source>
        <strain evidence="1 2">TC 32-1</strain>
    </source>
</reference>
<dbReference type="EMBL" id="KI925454">
    <property type="protein sequence ID" value="ETW87285.1"/>
    <property type="molecule type" value="Genomic_DNA"/>
</dbReference>
<dbReference type="AlphaFoldDB" id="W4KPJ3"/>
<dbReference type="Proteomes" id="UP000030671">
    <property type="component" value="Unassembled WGS sequence"/>
</dbReference>